<protein>
    <submittedName>
        <fullName evidence="1">Uncharacterized protein</fullName>
    </submittedName>
</protein>
<reference evidence="1 2" key="1">
    <citation type="submission" date="2023-07" db="EMBL/GenBank/DDBJ databases">
        <title>Genomic Encyclopedia of Type Strains, Phase IV (KMG-IV): sequencing the most valuable type-strain genomes for metagenomic binning, comparative biology and taxonomic classification.</title>
        <authorList>
            <person name="Goeker M."/>
        </authorList>
    </citation>
    <scope>NUCLEOTIDE SEQUENCE [LARGE SCALE GENOMIC DNA]</scope>
    <source>
        <strain evidence="1 2">DSM 5896</strain>
    </source>
</reference>
<organism evidence="1 2">
    <name type="scientific">Labrys monachus</name>
    <dbReference type="NCBI Taxonomy" id="217067"/>
    <lineage>
        <taxon>Bacteria</taxon>
        <taxon>Pseudomonadati</taxon>
        <taxon>Pseudomonadota</taxon>
        <taxon>Alphaproteobacteria</taxon>
        <taxon>Hyphomicrobiales</taxon>
        <taxon>Xanthobacteraceae</taxon>
        <taxon>Labrys</taxon>
    </lineage>
</organism>
<dbReference type="EMBL" id="JAUSVK010000001">
    <property type="protein sequence ID" value="MDQ0390644.1"/>
    <property type="molecule type" value="Genomic_DNA"/>
</dbReference>
<dbReference type="Proteomes" id="UP001237448">
    <property type="component" value="Unassembled WGS sequence"/>
</dbReference>
<name>A0ABU0F921_9HYPH</name>
<accession>A0ABU0F921</accession>
<proteinExistence type="predicted"/>
<sequence>MSDHFSPKGAAAMHLSMWTYPWDVQDLSHDRVAGEFADAGLNTVSLATSYHAGRFLQPRSPRRKAYFPEDGTLYFKPTPARWEGLAIQPKLADVIRDGGDVLGELVRRRDAGGPAVSCWTVCLHNTRIGMLHPEVATRNAFGDPSYFSLCPSHPDARAYVTALVEDLSHAYRPDIIELESPSFMGFAHGYHHEKDGVGLTAEDDFLLSLCFCDACLARAARSGIDGRRARERVKRWIAETCEREVPQPRWPDFPAAGLDVFKPYPDLHDYLTWRFEPVTSLIAEMRERTHPDTRLYLIDLKDGWLGGCDLAAAGAVCDGVILCAYDMSPPQVTALLRGGRQAVGPDKFVGAGFRVFYPEMQGAADLVERVRAAAAAGADGLNFYNYGLIPQARLDWVRQAISAAQEVHLG</sequence>
<dbReference type="Gene3D" id="3.20.20.80">
    <property type="entry name" value="Glycosidases"/>
    <property type="match status" value="1"/>
</dbReference>
<evidence type="ECO:0000313" key="2">
    <source>
        <dbReference type="Proteomes" id="UP001237448"/>
    </source>
</evidence>
<keyword evidence="2" id="KW-1185">Reference proteome</keyword>
<gene>
    <name evidence="1" type="ORF">J3R73_000436</name>
</gene>
<comment type="caution">
    <text evidence="1">The sequence shown here is derived from an EMBL/GenBank/DDBJ whole genome shotgun (WGS) entry which is preliminary data.</text>
</comment>
<evidence type="ECO:0000313" key="1">
    <source>
        <dbReference type="EMBL" id="MDQ0390644.1"/>
    </source>
</evidence>